<feature type="compositionally biased region" description="Basic and acidic residues" evidence="8">
    <location>
        <begin position="302"/>
        <end position="321"/>
    </location>
</feature>
<evidence type="ECO:0000256" key="5">
    <source>
        <dbReference type="ARBA" id="ARBA00023002"/>
    </source>
</evidence>
<feature type="domain" description="Copper amine oxidase catalytic" evidence="9">
    <location>
        <begin position="465"/>
        <end position="711"/>
    </location>
</feature>
<comment type="cofactor">
    <cofactor evidence="7">
        <name>Cu cation</name>
        <dbReference type="ChEBI" id="CHEBI:23378"/>
    </cofactor>
    <text evidence="7">Contains 1 topaquinone per subunit.</text>
</comment>
<evidence type="ECO:0000256" key="6">
    <source>
        <dbReference type="ARBA" id="ARBA00023008"/>
    </source>
</evidence>
<dbReference type="PANTHER" id="PTHR10638">
    <property type="entry name" value="COPPER AMINE OXIDASE"/>
    <property type="match status" value="1"/>
</dbReference>
<keyword evidence="3 7" id="KW-0479">Metal-binding</keyword>
<evidence type="ECO:0000256" key="7">
    <source>
        <dbReference type="RuleBase" id="RU000672"/>
    </source>
</evidence>
<comment type="similarity">
    <text evidence="2 7">Belongs to the copper/topaquinone oxidase family.</text>
</comment>
<protein>
    <recommendedName>
        <fullName evidence="7">Amine oxidase</fullName>
        <ecNumber evidence="7">1.4.3.-</ecNumber>
    </recommendedName>
</protein>
<feature type="domain" description="DUF1965" evidence="10">
    <location>
        <begin position="247"/>
        <end position="311"/>
    </location>
</feature>
<comment type="cofactor">
    <cofactor evidence="1">
        <name>Cu cation</name>
        <dbReference type="ChEBI" id="CHEBI:23378"/>
    </cofactor>
</comment>
<evidence type="ECO:0000256" key="4">
    <source>
        <dbReference type="ARBA" id="ARBA00022772"/>
    </source>
</evidence>
<dbReference type="SUPFAM" id="SSF54416">
    <property type="entry name" value="Amine oxidase N-terminal region"/>
    <property type="match status" value="2"/>
</dbReference>
<evidence type="ECO:0000313" key="11">
    <source>
        <dbReference type="EMBL" id="THH32251.1"/>
    </source>
</evidence>
<dbReference type="OrthoDB" id="3341590at2759"/>
<proteinExistence type="inferred from homology"/>
<reference evidence="11 12" key="1">
    <citation type="submission" date="2019-02" db="EMBL/GenBank/DDBJ databases">
        <title>Genome sequencing of the rare red list fungi Antrodiella citrinella (Flaviporus citrinellus).</title>
        <authorList>
            <person name="Buettner E."/>
            <person name="Kellner H."/>
        </authorList>
    </citation>
    <scope>NUCLEOTIDE SEQUENCE [LARGE SCALE GENOMIC DNA]</scope>
    <source>
        <strain evidence="11 12">DSM 108506</strain>
    </source>
</reference>
<dbReference type="PANTHER" id="PTHR10638:SF20">
    <property type="entry name" value="AMINE OXIDASE"/>
    <property type="match status" value="1"/>
</dbReference>
<evidence type="ECO:0000256" key="3">
    <source>
        <dbReference type="ARBA" id="ARBA00022723"/>
    </source>
</evidence>
<evidence type="ECO:0000256" key="2">
    <source>
        <dbReference type="ARBA" id="ARBA00007983"/>
    </source>
</evidence>
<dbReference type="SUPFAM" id="SSF49998">
    <property type="entry name" value="Amine oxidase catalytic domain"/>
    <property type="match status" value="1"/>
</dbReference>
<comment type="caution">
    <text evidence="11">The sequence shown here is derived from an EMBL/GenBank/DDBJ whole genome shotgun (WGS) entry which is preliminary data.</text>
</comment>
<dbReference type="Pfam" id="PF09248">
    <property type="entry name" value="DUF1965"/>
    <property type="match status" value="1"/>
</dbReference>
<dbReference type="Pfam" id="PF01179">
    <property type="entry name" value="Cu_amine_oxid"/>
    <property type="match status" value="2"/>
</dbReference>
<dbReference type="InterPro" id="IPR036460">
    <property type="entry name" value="Cu_amine_oxidase_C_sf"/>
</dbReference>
<dbReference type="GO" id="GO:0005507">
    <property type="term" value="F:copper ion binding"/>
    <property type="evidence" value="ECO:0007669"/>
    <property type="project" value="InterPro"/>
</dbReference>
<name>A0A4S4N379_9APHY</name>
<dbReference type="GO" id="GO:0005886">
    <property type="term" value="C:plasma membrane"/>
    <property type="evidence" value="ECO:0007669"/>
    <property type="project" value="TreeGrafter"/>
</dbReference>
<evidence type="ECO:0000256" key="8">
    <source>
        <dbReference type="SAM" id="MobiDB-lite"/>
    </source>
</evidence>
<evidence type="ECO:0000259" key="9">
    <source>
        <dbReference type="Pfam" id="PF01179"/>
    </source>
</evidence>
<dbReference type="InterPro" id="IPR015798">
    <property type="entry name" value="Cu_amine_oxidase_C"/>
</dbReference>
<dbReference type="GO" id="GO:0048038">
    <property type="term" value="F:quinone binding"/>
    <property type="evidence" value="ECO:0007669"/>
    <property type="project" value="InterPro"/>
</dbReference>
<dbReference type="GO" id="GO:0009308">
    <property type="term" value="P:amine metabolic process"/>
    <property type="evidence" value="ECO:0007669"/>
    <property type="project" value="UniProtKB-UniRule"/>
</dbReference>
<dbReference type="Gene3D" id="2.70.98.20">
    <property type="entry name" value="Copper amine oxidase, catalytic domain"/>
    <property type="match status" value="1"/>
</dbReference>
<gene>
    <name evidence="11" type="ORF">EUX98_g1956</name>
</gene>
<evidence type="ECO:0000256" key="1">
    <source>
        <dbReference type="ARBA" id="ARBA00001935"/>
    </source>
</evidence>
<organism evidence="11 12">
    <name type="scientific">Antrodiella citrinella</name>
    <dbReference type="NCBI Taxonomy" id="2447956"/>
    <lineage>
        <taxon>Eukaryota</taxon>
        <taxon>Fungi</taxon>
        <taxon>Dikarya</taxon>
        <taxon>Basidiomycota</taxon>
        <taxon>Agaricomycotina</taxon>
        <taxon>Agaricomycetes</taxon>
        <taxon>Polyporales</taxon>
        <taxon>Steccherinaceae</taxon>
        <taxon>Antrodiella</taxon>
    </lineage>
</organism>
<keyword evidence="12" id="KW-1185">Reference proteome</keyword>
<dbReference type="GO" id="GO:0008131">
    <property type="term" value="F:primary methylamine oxidase activity"/>
    <property type="evidence" value="ECO:0007669"/>
    <property type="project" value="InterPro"/>
</dbReference>
<feature type="domain" description="Copper amine oxidase catalytic" evidence="9">
    <location>
        <begin position="327"/>
        <end position="460"/>
    </location>
</feature>
<comment type="PTM">
    <text evidence="7">Topaquinone (TPQ) is generated by copper-dependent autoxidation of a specific tyrosyl residue.</text>
</comment>
<dbReference type="Gene3D" id="3.10.450.40">
    <property type="match status" value="2"/>
</dbReference>
<evidence type="ECO:0000313" key="12">
    <source>
        <dbReference type="Proteomes" id="UP000308730"/>
    </source>
</evidence>
<dbReference type="AlphaFoldDB" id="A0A4S4N379"/>
<accession>A0A4S4N379</accession>
<dbReference type="InterPro" id="IPR015328">
    <property type="entry name" value="DUF1965"/>
</dbReference>
<dbReference type="InterPro" id="IPR016182">
    <property type="entry name" value="Cu_amine_oxidase_N-reg"/>
</dbReference>
<dbReference type="Proteomes" id="UP000308730">
    <property type="component" value="Unassembled WGS sequence"/>
</dbReference>
<keyword evidence="4 7" id="KW-0801">TPQ</keyword>
<dbReference type="EC" id="1.4.3.-" evidence="7"/>
<sequence>MTSGRRAIVAVLVLVGIVTTSLLVIPSARHAYTTSNQSTVEEDDLSTLKQCPANIPLPASPPAPVNIWASLSVDETVAIDRWLSADERGLNLTSADVASLNDNIIFIIEAFRPPKAAAVAYLDAPSDKTLPKKFARVTIQHGGAVPEPYIMDYLVGPLPISKETQISPLTDIYHRDTVPFNARGYTGLPFGELQRIGYEILTPLKDAIKDLFGTHTLEVGASGPFGFDGSFRRMWITWKLSGPGNWLQPIGFYQYIDFSGSDESKYKVLKVVYNHQVFSSVDDFLGAYNNGTLKRQPQAVHDGMDDKWTTRERPGPQRDLDNLPGPRTVSFAGLRFRVDRARQYISWMGWGLYLGFDRDMGMSLWDVRFKNERILYELSPQEAIAQYAGNDPTQTTTAWLDRYFGMGGFTHDLLPGYDCPHEAVFLPATTHSSQGTIHRERAICIFEKETGRPITRHIGVDGRKFDYIFYLDGTIEVRLSASGYLQGAYWEPAQEGYGTRIRDIAMGSLHDHVINYKVDLDIAGADNSLLHTSTAQEQITEAWFDEDWGQTVVQQKIHRDYIANEDDAKLQYPSNVQGIYSIVNKQQTNSWGLPRGYAIHPGDSPIRNTVVGSKRLLNNANWARYNMAVSKRKDTELSSSNMFNFNLPGAPVVDFHKFFDGENLTQEDLVAWVNLGMHHLTQSEDAPNTRTQLATSSFYLAPANYFDADVSMESTNAVVLTESKIPGKLYDYNEYGVVQANCVPHRVPSFEYEDMQIRGLDGQAKLGPKTVDNLRNSENVFRYMKIEL</sequence>
<keyword evidence="5 7" id="KW-0560">Oxidoreductase</keyword>
<dbReference type="InterPro" id="IPR000269">
    <property type="entry name" value="Cu_amine_oxidase"/>
</dbReference>
<dbReference type="EMBL" id="SGPM01000026">
    <property type="protein sequence ID" value="THH32251.1"/>
    <property type="molecule type" value="Genomic_DNA"/>
</dbReference>
<feature type="region of interest" description="Disordered" evidence="8">
    <location>
        <begin position="298"/>
        <end position="322"/>
    </location>
</feature>
<evidence type="ECO:0000259" key="10">
    <source>
        <dbReference type="Pfam" id="PF09248"/>
    </source>
</evidence>
<dbReference type="PRINTS" id="PR00766">
    <property type="entry name" value="CUDAOXIDASE"/>
</dbReference>
<keyword evidence="6 7" id="KW-0186">Copper</keyword>